<dbReference type="InterPro" id="IPR001041">
    <property type="entry name" value="2Fe-2S_ferredoxin-type"/>
</dbReference>
<dbReference type="GO" id="GO:0046872">
    <property type="term" value="F:metal ion binding"/>
    <property type="evidence" value="ECO:0007669"/>
    <property type="project" value="UniProtKB-KW"/>
</dbReference>
<evidence type="ECO:0000256" key="2">
    <source>
        <dbReference type="ARBA" id="ARBA00022714"/>
    </source>
</evidence>
<organism evidence="8 9">
    <name type="scientific">Undibacter mobilis</name>
    <dbReference type="NCBI Taxonomy" id="2292256"/>
    <lineage>
        <taxon>Bacteria</taxon>
        <taxon>Pseudomonadati</taxon>
        <taxon>Pseudomonadota</taxon>
        <taxon>Alphaproteobacteria</taxon>
        <taxon>Hyphomicrobiales</taxon>
        <taxon>Nitrobacteraceae</taxon>
        <taxon>Undibacter</taxon>
    </lineage>
</organism>
<evidence type="ECO:0000256" key="4">
    <source>
        <dbReference type="ARBA" id="ARBA00023004"/>
    </source>
</evidence>
<dbReference type="InterPro" id="IPR012675">
    <property type="entry name" value="Beta-grasp_dom_sf"/>
</dbReference>
<dbReference type="GO" id="GO:0009055">
    <property type="term" value="F:electron transfer activity"/>
    <property type="evidence" value="ECO:0007669"/>
    <property type="project" value="TreeGrafter"/>
</dbReference>
<dbReference type="InterPro" id="IPR001055">
    <property type="entry name" value="Adrenodoxin-like"/>
</dbReference>
<dbReference type="Proteomes" id="UP000263993">
    <property type="component" value="Unassembled WGS sequence"/>
</dbReference>
<dbReference type="PANTHER" id="PTHR23426">
    <property type="entry name" value="FERREDOXIN/ADRENODOXIN"/>
    <property type="match status" value="1"/>
</dbReference>
<evidence type="ECO:0000313" key="9">
    <source>
        <dbReference type="Proteomes" id="UP000263993"/>
    </source>
</evidence>
<keyword evidence="9" id="KW-1185">Reference proteome</keyword>
<keyword evidence="5" id="KW-0411">Iron-sulfur</keyword>
<dbReference type="EMBL" id="QRGO01000002">
    <property type="protein sequence ID" value="RDV02424.1"/>
    <property type="molecule type" value="Genomic_DNA"/>
</dbReference>
<proteinExistence type="inferred from homology"/>
<dbReference type="PANTHER" id="PTHR23426:SF65">
    <property type="entry name" value="FERREDOXIN-2, MITOCHONDRIAL"/>
    <property type="match status" value="1"/>
</dbReference>
<gene>
    <name evidence="8" type="ORF">DXH78_17120</name>
</gene>
<accession>A0A371B4F2</accession>
<feature type="domain" description="2Fe-2S ferredoxin-type" evidence="7">
    <location>
        <begin position="2"/>
        <end position="106"/>
    </location>
</feature>
<evidence type="ECO:0000259" key="7">
    <source>
        <dbReference type="PROSITE" id="PS51085"/>
    </source>
</evidence>
<dbReference type="Pfam" id="PF00111">
    <property type="entry name" value="Fer2"/>
    <property type="match status" value="1"/>
</dbReference>
<dbReference type="RefSeq" id="WP_115518545.1">
    <property type="nucleotide sequence ID" value="NZ_QRGO01000002.1"/>
</dbReference>
<name>A0A371B4F2_9BRAD</name>
<dbReference type="Gene3D" id="3.10.20.30">
    <property type="match status" value="1"/>
</dbReference>
<comment type="cofactor">
    <cofactor evidence="6">
        <name>[2Fe-2S] cluster</name>
        <dbReference type="ChEBI" id="CHEBI:190135"/>
    </cofactor>
</comment>
<keyword evidence="3" id="KW-0479">Metal-binding</keyword>
<evidence type="ECO:0000256" key="5">
    <source>
        <dbReference type="ARBA" id="ARBA00023014"/>
    </source>
</evidence>
<comment type="caution">
    <text evidence="8">The sequence shown here is derived from an EMBL/GenBank/DDBJ whole genome shotgun (WGS) entry which is preliminary data.</text>
</comment>
<dbReference type="InterPro" id="IPR036010">
    <property type="entry name" value="2Fe-2S_ferredoxin-like_sf"/>
</dbReference>
<dbReference type="SUPFAM" id="SSF54292">
    <property type="entry name" value="2Fe-2S ferredoxin-like"/>
    <property type="match status" value="1"/>
</dbReference>
<dbReference type="CDD" id="cd00207">
    <property type="entry name" value="fer2"/>
    <property type="match status" value="1"/>
</dbReference>
<evidence type="ECO:0000256" key="3">
    <source>
        <dbReference type="ARBA" id="ARBA00022723"/>
    </source>
</evidence>
<protein>
    <submittedName>
        <fullName evidence="8">Ferredoxin</fullName>
    </submittedName>
</protein>
<sequence length="107" mass="11604">MPTIVFIEPNGRSQPVDAPPGMTLMDAAVDCEIDGIIGACAGSCSCGTCHVYIDEPWLSRLPKRSREEDDKLDEVAAEVKRSSRMACRIMLTPQLDGMVVRVPPTQG</sequence>
<dbReference type="OrthoDB" id="9799640at2"/>
<evidence type="ECO:0000313" key="8">
    <source>
        <dbReference type="EMBL" id="RDV02424.1"/>
    </source>
</evidence>
<dbReference type="GO" id="GO:0051537">
    <property type="term" value="F:2 iron, 2 sulfur cluster binding"/>
    <property type="evidence" value="ECO:0007669"/>
    <property type="project" value="UniProtKB-KW"/>
</dbReference>
<keyword evidence="2" id="KW-0001">2Fe-2S</keyword>
<evidence type="ECO:0000256" key="1">
    <source>
        <dbReference type="ARBA" id="ARBA00010914"/>
    </source>
</evidence>
<dbReference type="AlphaFoldDB" id="A0A371B4F2"/>
<dbReference type="PRINTS" id="PR00355">
    <property type="entry name" value="ADRENODOXIN"/>
</dbReference>
<reference evidence="9" key="1">
    <citation type="submission" date="2018-08" db="EMBL/GenBank/DDBJ databases">
        <authorList>
            <person name="Kim S.-J."/>
            <person name="Jung G.-Y."/>
        </authorList>
    </citation>
    <scope>NUCLEOTIDE SEQUENCE [LARGE SCALE GENOMIC DNA]</scope>
    <source>
        <strain evidence="9">GY_H</strain>
    </source>
</reference>
<dbReference type="GO" id="GO:0140647">
    <property type="term" value="P:P450-containing electron transport chain"/>
    <property type="evidence" value="ECO:0007669"/>
    <property type="project" value="InterPro"/>
</dbReference>
<keyword evidence="4" id="KW-0408">Iron</keyword>
<dbReference type="PROSITE" id="PS51085">
    <property type="entry name" value="2FE2S_FER_2"/>
    <property type="match status" value="1"/>
</dbReference>
<evidence type="ECO:0000256" key="6">
    <source>
        <dbReference type="ARBA" id="ARBA00034078"/>
    </source>
</evidence>
<comment type="similarity">
    <text evidence="1">Belongs to the adrenodoxin/putidaredoxin family.</text>
</comment>